<feature type="compositionally biased region" description="Low complexity" evidence="10">
    <location>
        <begin position="1"/>
        <end position="23"/>
    </location>
</feature>
<sequence>MAASPRRTSRSPSPLSSSPPTTAEQPPSARLEEILNSENCIEELSSASEDDLYEDMGTATLEEQANITYLEKVRIPIHDSLTTETSEAQNETLEIILPYLEGNPNDLPLNIFGIPELQRKKHIAFLQQALGDYPGAFALLDASRPWLVYWSLQGLSAMGYDISEYQDRVIHTFSLVQHPSGGYGGGFGQLPHLAATYAAVLSIIMAGGTAAYESIDREKMWHFLGEMKQPSGGFTMAAQGEEDIRGAYCALTVLSLLHIPLELPPSAPARAHGLTTFTDNLGPWISACQSFDGGMSAAPGNEAHGAYAFCALGCLSIMGPPKQTLNAHLDMSALIHWLSARQCSPEGGYNGRTNKLVDGCYSHWVGGCWPIVEAAASTPNLWNRAALTRYILSAAQFKKGGLIDKPGKRADAYHTCYNLAGLSATQHTYTYEETMLEELGGSELDAPYYWKVHGLHGGERVWGDGDVVDEVHPIFVVPFRAVHDCRRYFEDMKSFDRGIARTD</sequence>
<dbReference type="InterPro" id="IPR001330">
    <property type="entry name" value="Prenyltrans"/>
</dbReference>
<evidence type="ECO:0000256" key="2">
    <source>
        <dbReference type="ARBA" id="ARBA00012702"/>
    </source>
</evidence>
<evidence type="ECO:0000313" key="13">
    <source>
        <dbReference type="Proteomes" id="UP000244855"/>
    </source>
</evidence>
<accession>A0A2V1DBZ6</accession>
<evidence type="ECO:0000256" key="10">
    <source>
        <dbReference type="SAM" id="MobiDB-lite"/>
    </source>
</evidence>
<evidence type="ECO:0000259" key="11">
    <source>
        <dbReference type="Pfam" id="PF00432"/>
    </source>
</evidence>
<dbReference type="GO" id="GO:0004660">
    <property type="term" value="F:protein farnesyltransferase activity"/>
    <property type="evidence" value="ECO:0007669"/>
    <property type="project" value="UniProtKB-UniRule"/>
</dbReference>
<dbReference type="STRING" id="97972.A0A2V1DBZ6"/>
<evidence type="ECO:0000256" key="1">
    <source>
        <dbReference type="ARBA" id="ARBA00010497"/>
    </source>
</evidence>
<dbReference type="PANTHER" id="PTHR11774">
    <property type="entry name" value="GERANYLGERANYL TRANSFERASE TYPE BETA SUBUNIT"/>
    <property type="match status" value="1"/>
</dbReference>
<dbReference type="InterPro" id="IPR008930">
    <property type="entry name" value="Terpenoid_cyclase/PrenylTrfase"/>
</dbReference>
<dbReference type="CDD" id="cd02893">
    <property type="entry name" value="FTase"/>
    <property type="match status" value="1"/>
</dbReference>
<dbReference type="FunFam" id="1.50.10.20:FF:000014">
    <property type="entry name" value="Protein farnesyltransferase subunit beta"/>
    <property type="match status" value="1"/>
</dbReference>
<keyword evidence="13" id="KW-1185">Reference proteome</keyword>
<name>A0A2V1DBZ6_9PLEO</name>
<feature type="region of interest" description="Disordered" evidence="10">
    <location>
        <begin position="1"/>
        <end position="29"/>
    </location>
</feature>
<comment type="similarity">
    <text evidence="1 9">Belongs to the protein prenyltransferase subunit beta family.</text>
</comment>
<keyword evidence="7" id="KW-0677">Repeat</keyword>
<evidence type="ECO:0000256" key="8">
    <source>
        <dbReference type="ARBA" id="ARBA00022833"/>
    </source>
</evidence>
<comment type="cofactor">
    <cofactor evidence="9">
        <name>Zn(2+)</name>
        <dbReference type="ChEBI" id="CHEBI:29105"/>
    </cofactor>
    <text evidence="9">Binds 1 zinc ion per subunit.</text>
</comment>
<keyword evidence="4 9" id="KW-0637">Prenyltransferase</keyword>
<keyword evidence="6 9" id="KW-0479">Metal-binding</keyword>
<proteinExistence type="inferred from homology"/>
<keyword evidence="5 9" id="KW-0808">Transferase</keyword>
<dbReference type="Proteomes" id="UP000244855">
    <property type="component" value="Unassembled WGS sequence"/>
</dbReference>
<evidence type="ECO:0000256" key="3">
    <source>
        <dbReference type="ARBA" id="ARBA00015798"/>
    </source>
</evidence>
<evidence type="ECO:0000256" key="6">
    <source>
        <dbReference type="ARBA" id="ARBA00022723"/>
    </source>
</evidence>
<comment type="catalytic activity">
    <reaction evidence="9">
        <text>L-cysteinyl-[protein] + (2E,6E)-farnesyl diphosphate = S-(2E,6E)-farnesyl-L-cysteinyl-[protein] + diphosphate</text>
        <dbReference type="Rhea" id="RHEA:13345"/>
        <dbReference type="Rhea" id="RHEA-COMP:10131"/>
        <dbReference type="Rhea" id="RHEA-COMP:11535"/>
        <dbReference type="ChEBI" id="CHEBI:29950"/>
        <dbReference type="ChEBI" id="CHEBI:33019"/>
        <dbReference type="ChEBI" id="CHEBI:86019"/>
        <dbReference type="ChEBI" id="CHEBI:175763"/>
    </reaction>
</comment>
<dbReference type="EC" id="2.5.1.58" evidence="2 9"/>
<dbReference type="AlphaFoldDB" id="A0A2V1DBZ6"/>
<dbReference type="SUPFAM" id="SSF48239">
    <property type="entry name" value="Terpenoid cyclases/Protein prenyltransferases"/>
    <property type="match status" value="1"/>
</dbReference>
<evidence type="ECO:0000313" key="12">
    <source>
        <dbReference type="EMBL" id="PVH95073.1"/>
    </source>
</evidence>
<protein>
    <recommendedName>
        <fullName evidence="3 9">Protein farnesyltransferase subunit beta</fullName>
        <shortName evidence="9">FTase-beta</shortName>
        <ecNumber evidence="2 9">2.5.1.58</ecNumber>
    </recommendedName>
</protein>
<dbReference type="Pfam" id="PF00432">
    <property type="entry name" value="Prenyltrans"/>
    <property type="match status" value="1"/>
</dbReference>
<dbReference type="GO" id="GO:0097354">
    <property type="term" value="P:prenylation"/>
    <property type="evidence" value="ECO:0007669"/>
    <property type="project" value="UniProtKB-UniRule"/>
</dbReference>
<dbReference type="InterPro" id="IPR026872">
    <property type="entry name" value="FTB"/>
</dbReference>
<organism evidence="12 13">
    <name type="scientific">Periconia macrospinosa</name>
    <dbReference type="NCBI Taxonomy" id="97972"/>
    <lineage>
        <taxon>Eukaryota</taxon>
        <taxon>Fungi</taxon>
        <taxon>Dikarya</taxon>
        <taxon>Ascomycota</taxon>
        <taxon>Pezizomycotina</taxon>
        <taxon>Dothideomycetes</taxon>
        <taxon>Pleosporomycetidae</taxon>
        <taxon>Pleosporales</taxon>
        <taxon>Massarineae</taxon>
        <taxon>Periconiaceae</taxon>
        <taxon>Periconia</taxon>
    </lineage>
</organism>
<dbReference type="Gene3D" id="1.50.10.20">
    <property type="match status" value="1"/>
</dbReference>
<dbReference type="InterPro" id="IPR045089">
    <property type="entry name" value="PGGT1B-like"/>
</dbReference>
<feature type="domain" description="Prenyltransferase alpha-alpha toroid" evidence="11">
    <location>
        <begin position="117"/>
        <end position="476"/>
    </location>
</feature>
<comment type="subunit">
    <text evidence="9">Heterodimer of an alpha and a beta subunit.</text>
</comment>
<keyword evidence="8 9" id="KW-0862">Zinc</keyword>
<dbReference type="GO" id="GO:0005965">
    <property type="term" value="C:protein farnesyltransferase complex"/>
    <property type="evidence" value="ECO:0007669"/>
    <property type="project" value="UniProtKB-UniRule"/>
</dbReference>
<evidence type="ECO:0000256" key="9">
    <source>
        <dbReference type="RuleBase" id="RU365056"/>
    </source>
</evidence>
<evidence type="ECO:0000256" key="5">
    <source>
        <dbReference type="ARBA" id="ARBA00022679"/>
    </source>
</evidence>
<dbReference type="PANTHER" id="PTHR11774:SF6">
    <property type="entry name" value="PROTEIN FARNESYLTRANSFERASE SUBUNIT BETA"/>
    <property type="match status" value="1"/>
</dbReference>
<evidence type="ECO:0000256" key="4">
    <source>
        <dbReference type="ARBA" id="ARBA00022602"/>
    </source>
</evidence>
<dbReference type="GO" id="GO:0008270">
    <property type="term" value="F:zinc ion binding"/>
    <property type="evidence" value="ECO:0007669"/>
    <property type="project" value="UniProtKB-UniRule"/>
</dbReference>
<reference evidence="12 13" key="1">
    <citation type="journal article" date="2018" name="Sci. Rep.">
        <title>Comparative genomics provides insights into the lifestyle and reveals functional heterogeneity of dark septate endophytic fungi.</title>
        <authorList>
            <person name="Knapp D.G."/>
            <person name="Nemeth J.B."/>
            <person name="Barry K."/>
            <person name="Hainaut M."/>
            <person name="Henrissat B."/>
            <person name="Johnson J."/>
            <person name="Kuo A."/>
            <person name="Lim J.H.P."/>
            <person name="Lipzen A."/>
            <person name="Nolan M."/>
            <person name="Ohm R.A."/>
            <person name="Tamas L."/>
            <person name="Grigoriev I.V."/>
            <person name="Spatafora J.W."/>
            <person name="Nagy L.G."/>
            <person name="Kovacs G.M."/>
        </authorList>
    </citation>
    <scope>NUCLEOTIDE SEQUENCE [LARGE SCALE GENOMIC DNA]</scope>
    <source>
        <strain evidence="12 13">DSE2036</strain>
    </source>
</reference>
<comment type="function">
    <text evidence="9">Catalyzes the transfer of a farnesyl moiety from farnesyl diphosphate to a cysteine at the fourth position from the C-terminus of several proteins. The beta subunit is responsible for peptide-binding.</text>
</comment>
<evidence type="ECO:0000256" key="7">
    <source>
        <dbReference type="ARBA" id="ARBA00022737"/>
    </source>
</evidence>
<dbReference type="OrthoDB" id="10261146at2759"/>
<dbReference type="EMBL" id="KZ805509">
    <property type="protein sequence ID" value="PVH95073.1"/>
    <property type="molecule type" value="Genomic_DNA"/>
</dbReference>
<gene>
    <name evidence="12" type="ORF">DM02DRAFT_675729</name>
</gene>